<accession>A0A0F4NEM8</accession>
<reference evidence="2 3" key="1">
    <citation type="journal article" date="2015" name="BMC Genomics">
        <title>Genome mining reveals unlocked bioactive potential of marine Gram-negative bacteria.</title>
        <authorList>
            <person name="Machado H."/>
            <person name="Sonnenschein E.C."/>
            <person name="Melchiorsen J."/>
            <person name="Gram L."/>
        </authorList>
    </citation>
    <scope>NUCLEOTIDE SEQUENCE [LARGE SCALE GENOMIC DNA]</scope>
    <source>
        <strain evidence="2 3">S2757</strain>
    </source>
</reference>
<feature type="transmembrane region" description="Helical" evidence="1">
    <location>
        <begin position="12"/>
        <end position="34"/>
    </location>
</feature>
<name>A0A0F4NEM8_9VIBR</name>
<dbReference type="Proteomes" id="UP000033673">
    <property type="component" value="Unassembled WGS sequence"/>
</dbReference>
<organism evidence="2 3">
    <name type="scientific">Vibrio galatheae</name>
    <dbReference type="NCBI Taxonomy" id="579748"/>
    <lineage>
        <taxon>Bacteria</taxon>
        <taxon>Pseudomonadati</taxon>
        <taxon>Pseudomonadota</taxon>
        <taxon>Gammaproteobacteria</taxon>
        <taxon>Vibrionales</taxon>
        <taxon>Vibrionaceae</taxon>
        <taxon>Vibrio</taxon>
    </lineage>
</organism>
<gene>
    <name evidence="2" type="ORF">TW81_17795</name>
</gene>
<comment type="caution">
    <text evidence="2">The sequence shown here is derived from an EMBL/GenBank/DDBJ whole genome shotgun (WGS) entry which is preliminary data.</text>
</comment>
<dbReference type="STRING" id="579748.TW81_17795"/>
<dbReference type="PATRIC" id="fig|579748.3.peg.3672"/>
<dbReference type="RefSeq" id="WP_045957089.1">
    <property type="nucleotide sequence ID" value="NZ_JXXV01000036.1"/>
</dbReference>
<dbReference type="AlphaFoldDB" id="A0A0F4NEM8"/>
<sequence>MGYDTPMAISGYLGALLVIMLVYPFLLVAINIAIYSPSKRKRATTWFNFASATIALILLVFHMQTEVIFGKELLDQYYRDNPPSTVSEVKNAEK</sequence>
<keyword evidence="3" id="KW-1185">Reference proteome</keyword>
<keyword evidence="1" id="KW-0472">Membrane</keyword>
<feature type="transmembrane region" description="Helical" evidence="1">
    <location>
        <begin position="46"/>
        <end position="64"/>
    </location>
</feature>
<protein>
    <submittedName>
        <fullName evidence="2">Membrane protein</fullName>
    </submittedName>
</protein>
<evidence type="ECO:0000313" key="3">
    <source>
        <dbReference type="Proteomes" id="UP000033673"/>
    </source>
</evidence>
<evidence type="ECO:0000313" key="2">
    <source>
        <dbReference type="EMBL" id="KJY81562.1"/>
    </source>
</evidence>
<dbReference type="EMBL" id="JXXV01000036">
    <property type="protein sequence ID" value="KJY81562.1"/>
    <property type="molecule type" value="Genomic_DNA"/>
</dbReference>
<keyword evidence="1" id="KW-1133">Transmembrane helix</keyword>
<keyword evidence="1" id="KW-0812">Transmembrane</keyword>
<proteinExistence type="predicted"/>
<dbReference type="OrthoDB" id="5829840at2"/>
<evidence type="ECO:0000256" key="1">
    <source>
        <dbReference type="SAM" id="Phobius"/>
    </source>
</evidence>